<dbReference type="Proteomes" id="UP000053660">
    <property type="component" value="Unassembled WGS sequence"/>
</dbReference>
<gene>
    <name evidence="2" type="ORF">OESDEN_15392</name>
</gene>
<reference evidence="2 3" key="1">
    <citation type="submission" date="2014-03" db="EMBL/GenBank/DDBJ databases">
        <title>Draft genome of the hookworm Oesophagostomum dentatum.</title>
        <authorList>
            <person name="Mitreva M."/>
        </authorList>
    </citation>
    <scope>NUCLEOTIDE SEQUENCE [LARGE SCALE GENOMIC DNA]</scope>
    <source>
        <strain evidence="2 3">OD-Hann</strain>
    </source>
</reference>
<dbReference type="OrthoDB" id="10489083at2759"/>
<protein>
    <submittedName>
        <fullName evidence="2">Uncharacterized protein</fullName>
    </submittedName>
</protein>
<keyword evidence="1" id="KW-1133">Transmembrane helix</keyword>
<accession>A0A0B1SIY5</accession>
<dbReference type="EMBL" id="KN566275">
    <property type="protein sequence ID" value="KHJ84889.1"/>
    <property type="molecule type" value="Genomic_DNA"/>
</dbReference>
<keyword evidence="3" id="KW-1185">Reference proteome</keyword>
<proteinExistence type="predicted"/>
<evidence type="ECO:0000313" key="3">
    <source>
        <dbReference type="Proteomes" id="UP000053660"/>
    </source>
</evidence>
<sequence>MLQPPYNCPDCTTINMVQESQPQSVIWAAHGGSPPLNRPMCDFDGSACPKSFVEQYLAIVIVAAVVPVTIIIAAALFITRSRKQEEERLNTL</sequence>
<keyword evidence="1" id="KW-0812">Transmembrane</keyword>
<evidence type="ECO:0000256" key="1">
    <source>
        <dbReference type="SAM" id="Phobius"/>
    </source>
</evidence>
<evidence type="ECO:0000313" key="2">
    <source>
        <dbReference type="EMBL" id="KHJ84889.1"/>
    </source>
</evidence>
<organism evidence="2 3">
    <name type="scientific">Oesophagostomum dentatum</name>
    <name type="common">Nodular worm</name>
    <dbReference type="NCBI Taxonomy" id="61180"/>
    <lineage>
        <taxon>Eukaryota</taxon>
        <taxon>Metazoa</taxon>
        <taxon>Ecdysozoa</taxon>
        <taxon>Nematoda</taxon>
        <taxon>Chromadorea</taxon>
        <taxon>Rhabditida</taxon>
        <taxon>Rhabditina</taxon>
        <taxon>Rhabditomorpha</taxon>
        <taxon>Strongyloidea</taxon>
        <taxon>Strongylidae</taxon>
        <taxon>Oesophagostomum</taxon>
    </lineage>
</organism>
<keyword evidence="1" id="KW-0472">Membrane</keyword>
<name>A0A0B1SIY5_OESDE</name>
<dbReference type="AlphaFoldDB" id="A0A0B1SIY5"/>
<feature type="transmembrane region" description="Helical" evidence="1">
    <location>
        <begin position="56"/>
        <end position="78"/>
    </location>
</feature>